<keyword evidence="2" id="KW-1185">Reference proteome</keyword>
<organism evidence="1 2">
    <name type="scientific">Sphagnum troendelagicum</name>
    <dbReference type="NCBI Taxonomy" id="128251"/>
    <lineage>
        <taxon>Eukaryota</taxon>
        <taxon>Viridiplantae</taxon>
        <taxon>Streptophyta</taxon>
        <taxon>Embryophyta</taxon>
        <taxon>Bryophyta</taxon>
        <taxon>Sphagnophytina</taxon>
        <taxon>Sphagnopsida</taxon>
        <taxon>Sphagnales</taxon>
        <taxon>Sphagnaceae</taxon>
        <taxon>Sphagnum</taxon>
    </lineage>
</organism>
<evidence type="ECO:0000313" key="2">
    <source>
        <dbReference type="Proteomes" id="UP001497512"/>
    </source>
</evidence>
<evidence type="ECO:0000313" key="1">
    <source>
        <dbReference type="EMBL" id="CAK9194436.1"/>
    </source>
</evidence>
<name>A0ABP0TEB8_9BRYO</name>
<gene>
    <name evidence="1" type="ORF">CSSPTR1EN2_LOCUS2525</name>
</gene>
<dbReference type="EMBL" id="OZ019902">
    <property type="protein sequence ID" value="CAK9194436.1"/>
    <property type="molecule type" value="Genomic_DNA"/>
</dbReference>
<protein>
    <submittedName>
        <fullName evidence="1">Uncharacterized protein</fullName>
    </submittedName>
</protein>
<reference evidence="1" key="1">
    <citation type="submission" date="2024-02" db="EMBL/GenBank/DDBJ databases">
        <authorList>
            <consortium name="ELIXIR-Norway"/>
            <consortium name="Elixir Norway"/>
        </authorList>
    </citation>
    <scope>NUCLEOTIDE SEQUENCE</scope>
</reference>
<dbReference type="Proteomes" id="UP001497512">
    <property type="component" value="Chromosome 10"/>
</dbReference>
<accession>A0ABP0TEB8</accession>
<sequence length="86" mass="9707">MESSSFRIALRILEQPIVVAVCNVLPWNPPLLDCGRILEQQREEELDDFMHGVCLSLQLLELGRRQNSRELCSVGRRKGSGESVGK</sequence>
<proteinExistence type="predicted"/>